<evidence type="ECO:0000313" key="2">
    <source>
        <dbReference type="EMBL" id="MBZ9778019.1"/>
    </source>
</evidence>
<keyword evidence="1" id="KW-1133">Transmembrane helix</keyword>
<reference evidence="3" key="1">
    <citation type="submission" date="2023-07" db="EMBL/GenBank/DDBJ databases">
        <title>Novel species isolated from saline lakes on Tibetan Plateau.</title>
        <authorList>
            <person name="Lu H."/>
        </authorList>
    </citation>
    <scope>NUCLEOTIDE SEQUENCE [LARGE SCALE GENOMIC DNA]</scope>
    <source>
        <strain evidence="3">CAK8W</strain>
    </source>
</reference>
<feature type="transmembrane region" description="Helical" evidence="1">
    <location>
        <begin position="9"/>
        <end position="27"/>
    </location>
</feature>
<dbReference type="Proteomes" id="UP001199314">
    <property type="component" value="Unassembled WGS sequence"/>
</dbReference>
<keyword evidence="3" id="KW-1185">Reference proteome</keyword>
<keyword evidence="1" id="KW-0472">Membrane</keyword>
<comment type="caution">
    <text evidence="2">The sequence shown here is derived from an EMBL/GenBank/DDBJ whole genome shotgun (WGS) entry which is preliminary data.</text>
</comment>
<sequence length="63" mass="7925">MKFFKYFEFAYIAFAIFFIIEAIRVWADSESRAYLYLFFSVLACFMFFFKRRFRKKIENKNKK</sequence>
<organism evidence="2 3">
    <name type="scientific">Psychroflexus longus</name>
    <dbReference type="NCBI Taxonomy" id="2873596"/>
    <lineage>
        <taxon>Bacteria</taxon>
        <taxon>Pseudomonadati</taxon>
        <taxon>Bacteroidota</taxon>
        <taxon>Flavobacteriia</taxon>
        <taxon>Flavobacteriales</taxon>
        <taxon>Flavobacteriaceae</taxon>
        <taxon>Psychroflexus</taxon>
    </lineage>
</organism>
<protein>
    <recommendedName>
        <fullName evidence="4">LPXTG-motif cell wall anchor domain-containing protein</fullName>
    </recommendedName>
</protein>
<evidence type="ECO:0000313" key="3">
    <source>
        <dbReference type="Proteomes" id="UP001199314"/>
    </source>
</evidence>
<feature type="transmembrane region" description="Helical" evidence="1">
    <location>
        <begin position="33"/>
        <end position="49"/>
    </location>
</feature>
<name>A0ABS7XGE0_9FLAO</name>
<dbReference type="EMBL" id="JAIQZE010000002">
    <property type="protein sequence ID" value="MBZ9778019.1"/>
    <property type="molecule type" value="Genomic_DNA"/>
</dbReference>
<keyword evidence="1" id="KW-0812">Transmembrane</keyword>
<dbReference type="RefSeq" id="WP_224460373.1">
    <property type="nucleotide sequence ID" value="NZ_JAIQZE010000002.1"/>
</dbReference>
<accession>A0ABS7XGE0</accession>
<gene>
    <name evidence="2" type="ORF">LB452_03695</name>
</gene>
<evidence type="ECO:0000256" key="1">
    <source>
        <dbReference type="SAM" id="Phobius"/>
    </source>
</evidence>
<proteinExistence type="predicted"/>
<evidence type="ECO:0008006" key="4">
    <source>
        <dbReference type="Google" id="ProtNLM"/>
    </source>
</evidence>